<keyword evidence="3" id="KW-1185">Reference proteome</keyword>
<gene>
    <name evidence="2" type="ORF">J2S10_005532</name>
</gene>
<accession>A0ABT9Y389</accession>
<evidence type="ECO:0000313" key="3">
    <source>
        <dbReference type="Proteomes" id="UP001224122"/>
    </source>
</evidence>
<dbReference type="Proteomes" id="UP001224122">
    <property type="component" value="Unassembled WGS sequence"/>
</dbReference>
<comment type="caution">
    <text evidence="2">The sequence shown here is derived from an EMBL/GenBank/DDBJ whole genome shotgun (WGS) entry which is preliminary data.</text>
</comment>
<proteinExistence type="predicted"/>
<evidence type="ECO:0000259" key="1">
    <source>
        <dbReference type="Pfam" id="PF02371"/>
    </source>
</evidence>
<organism evidence="2 3">
    <name type="scientific">Neobacillus ginsengisoli</name>
    <dbReference type="NCBI Taxonomy" id="904295"/>
    <lineage>
        <taxon>Bacteria</taxon>
        <taxon>Bacillati</taxon>
        <taxon>Bacillota</taxon>
        <taxon>Bacilli</taxon>
        <taxon>Bacillales</taxon>
        <taxon>Bacillaceae</taxon>
        <taxon>Neobacillus</taxon>
    </lineage>
</organism>
<dbReference type="InterPro" id="IPR003346">
    <property type="entry name" value="Transposase_20"/>
</dbReference>
<dbReference type="InterPro" id="IPR047650">
    <property type="entry name" value="Transpos_IS110"/>
</dbReference>
<name>A0ABT9Y389_9BACI</name>
<reference evidence="2 3" key="1">
    <citation type="submission" date="2023-07" db="EMBL/GenBank/DDBJ databases">
        <title>Genomic Encyclopedia of Type Strains, Phase IV (KMG-IV): sequencing the most valuable type-strain genomes for metagenomic binning, comparative biology and taxonomic classification.</title>
        <authorList>
            <person name="Goeker M."/>
        </authorList>
    </citation>
    <scope>NUCLEOTIDE SEQUENCE [LARGE SCALE GENOMIC DNA]</scope>
    <source>
        <strain evidence="2 3">DSM 27594</strain>
    </source>
</reference>
<sequence>MAKRSMKKKKDDLERALFGSVGLHQKMMLKTQLSHIDFLDQQIIMLSEEVQQRMQPYEEDIELLDSIPGIGRSHAEQLLAEIGLGKDIASQFPTAPHLCSWAGMVPGNNESAGKKKSGKTRKGNKKLRAALVEAAHSAAKTKNTYLSSQYQRLAARIGKKRAAVAVGHTILTIVYHLLNKRQLYVELGADYFDRRKKEIVIKQSIKRIEVLGCKVTVEAIA</sequence>
<dbReference type="PANTHER" id="PTHR33055:SF15">
    <property type="entry name" value="TRANSPOSASE-RELATED"/>
    <property type="match status" value="1"/>
</dbReference>
<dbReference type="Pfam" id="PF02371">
    <property type="entry name" value="Transposase_20"/>
    <property type="match status" value="1"/>
</dbReference>
<dbReference type="PANTHER" id="PTHR33055">
    <property type="entry name" value="TRANSPOSASE FOR INSERTION SEQUENCE ELEMENT IS1111A"/>
    <property type="match status" value="1"/>
</dbReference>
<dbReference type="EMBL" id="JAUSTW010000024">
    <property type="protein sequence ID" value="MDQ0202295.1"/>
    <property type="molecule type" value="Genomic_DNA"/>
</dbReference>
<protein>
    <submittedName>
        <fullName evidence="2">Transposase</fullName>
    </submittedName>
</protein>
<evidence type="ECO:0000313" key="2">
    <source>
        <dbReference type="EMBL" id="MDQ0202295.1"/>
    </source>
</evidence>
<feature type="domain" description="Transposase IS116/IS110/IS902 C-terminal" evidence="1">
    <location>
        <begin position="62"/>
        <end position="151"/>
    </location>
</feature>